<accession>A0A7G7MIY9</accession>
<evidence type="ECO:0000256" key="1">
    <source>
        <dbReference type="SAM" id="Phobius"/>
    </source>
</evidence>
<keyword evidence="1" id="KW-0812">Transmembrane</keyword>
<organism evidence="2 3">
    <name type="scientific">Pseudonocardia petroleophila</name>
    <dbReference type="NCBI Taxonomy" id="37331"/>
    <lineage>
        <taxon>Bacteria</taxon>
        <taxon>Bacillati</taxon>
        <taxon>Actinomycetota</taxon>
        <taxon>Actinomycetes</taxon>
        <taxon>Pseudonocardiales</taxon>
        <taxon>Pseudonocardiaceae</taxon>
        <taxon>Pseudonocardia</taxon>
    </lineage>
</organism>
<sequence length="80" mass="8514">MSASNARDPERLQTPGRGLVRAKWAAGAVSLVALAGMFVTSLHRAPNPAFSTLTAAAALALAVAMAAGVWRRRRRPPHRR</sequence>
<feature type="transmembrane region" description="Helical" evidence="1">
    <location>
        <begin position="21"/>
        <end position="43"/>
    </location>
</feature>
<gene>
    <name evidence="2" type="ORF">H6H00_01385</name>
</gene>
<keyword evidence="1" id="KW-1133">Transmembrane helix</keyword>
<protein>
    <submittedName>
        <fullName evidence="2">Uncharacterized protein</fullName>
    </submittedName>
</protein>
<dbReference type="RefSeq" id="WP_185719579.1">
    <property type="nucleotide sequence ID" value="NZ_BAAAWI010000001.1"/>
</dbReference>
<evidence type="ECO:0000313" key="2">
    <source>
        <dbReference type="EMBL" id="QNG52750.1"/>
    </source>
</evidence>
<proteinExistence type="predicted"/>
<keyword evidence="1" id="KW-0472">Membrane</keyword>
<name>A0A7G7MIY9_9PSEU</name>
<reference evidence="2 3" key="1">
    <citation type="submission" date="2020-08" db="EMBL/GenBank/DDBJ databases">
        <authorList>
            <person name="Mo P."/>
        </authorList>
    </citation>
    <scope>NUCLEOTIDE SEQUENCE [LARGE SCALE GENOMIC DNA]</scope>
    <source>
        <strain evidence="2 3">CGMCC 4.1532</strain>
    </source>
</reference>
<evidence type="ECO:0000313" key="3">
    <source>
        <dbReference type="Proteomes" id="UP000515728"/>
    </source>
</evidence>
<dbReference type="KEGG" id="ppel:H6H00_01385"/>
<dbReference type="EMBL" id="CP060131">
    <property type="protein sequence ID" value="QNG52750.1"/>
    <property type="molecule type" value="Genomic_DNA"/>
</dbReference>
<keyword evidence="3" id="KW-1185">Reference proteome</keyword>
<dbReference type="Proteomes" id="UP000515728">
    <property type="component" value="Chromosome"/>
</dbReference>
<dbReference type="AlphaFoldDB" id="A0A7G7MIY9"/>
<feature type="transmembrane region" description="Helical" evidence="1">
    <location>
        <begin position="49"/>
        <end position="70"/>
    </location>
</feature>